<dbReference type="InterPro" id="IPR006321">
    <property type="entry name" value="PilT/PilU"/>
</dbReference>
<dbReference type="CDD" id="cd01131">
    <property type="entry name" value="PilT"/>
    <property type="match status" value="1"/>
</dbReference>
<dbReference type="PANTHER" id="PTHR30486">
    <property type="entry name" value="TWITCHING MOTILITY PROTEIN PILT"/>
    <property type="match status" value="1"/>
</dbReference>
<name>A0ABV1GDG1_9FIRM</name>
<evidence type="ECO:0000313" key="3">
    <source>
        <dbReference type="EMBL" id="MEQ2519538.1"/>
    </source>
</evidence>
<evidence type="ECO:0000313" key="4">
    <source>
        <dbReference type="Proteomes" id="UP001477672"/>
    </source>
</evidence>
<evidence type="ECO:0000259" key="2">
    <source>
        <dbReference type="PROSITE" id="PS00662"/>
    </source>
</evidence>
<dbReference type="Proteomes" id="UP001477672">
    <property type="component" value="Unassembled WGS sequence"/>
</dbReference>
<dbReference type="NCBIfam" id="TIGR01420">
    <property type="entry name" value="pilT_fam"/>
    <property type="match status" value="1"/>
</dbReference>
<dbReference type="Gene3D" id="3.40.50.300">
    <property type="entry name" value="P-loop containing nucleotide triphosphate hydrolases"/>
    <property type="match status" value="1"/>
</dbReference>
<accession>A0ABV1GDG1</accession>
<dbReference type="Gene3D" id="3.30.450.90">
    <property type="match status" value="1"/>
</dbReference>
<proteinExistence type="inferred from homology"/>
<dbReference type="InterPro" id="IPR050921">
    <property type="entry name" value="T4SS_GSP_E_ATPase"/>
</dbReference>
<dbReference type="InterPro" id="IPR003593">
    <property type="entry name" value="AAA+_ATPase"/>
</dbReference>
<dbReference type="InterPro" id="IPR001482">
    <property type="entry name" value="T2SS/T4SS_dom"/>
</dbReference>
<dbReference type="InterPro" id="IPR027417">
    <property type="entry name" value="P-loop_NTPase"/>
</dbReference>
<dbReference type="SUPFAM" id="SSF52540">
    <property type="entry name" value="P-loop containing nucleoside triphosphate hydrolases"/>
    <property type="match status" value="1"/>
</dbReference>
<dbReference type="SMART" id="SM00382">
    <property type="entry name" value="AAA"/>
    <property type="match status" value="1"/>
</dbReference>
<gene>
    <name evidence="3" type="ORF">WMO24_03710</name>
</gene>
<comment type="caution">
    <text evidence="3">The sequence shown here is derived from an EMBL/GenBank/DDBJ whole genome shotgun (WGS) entry which is preliminary data.</text>
</comment>
<evidence type="ECO:0000256" key="1">
    <source>
        <dbReference type="ARBA" id="ARBA00006611"/>
    </source>
</evidence>
<sequence length="355" mass="39249">MESIMDILQGAIERHASDLFLIAGLPLTYKVGGRQQRVEQARLMPEDTARLVQEIYTLCGRDGSKTLETRADDDFSFSVRELGRFRANIFRQRGSLSAVIRVIRFGLPDPVEMNIPDEVMAAARHMKGLVLVTGAAGSGKSTTLACLINAINQSREGHIITMEDPIEFIHRHQKCIVTQREISTDTPNYISALRSALRESPDVILLGEMRDYETIEVAMTAAETGQLLFSSLHTTGAANTVDRIIDVFPASQQAQVRMQLSMVLQTVISQQLLPSVDGKLIPVFEIMHTNAAIKNLIREGKTHQIDSAIQSGAAQGMISMDASLLKLAQQGRITKDTALTYCLHYEAMEKRLSLV</sequence>
<protein>
    <submittedName>
        <fullName evidence="3">PilT/PilU family type 4a pilus ATPase</fullName>
    </submittedName>
</protein>
<dbReference type="EMBL" id="JBBMFA010000058">
    <property type="protein sequence ID" value="MEQ2519538.1"/>
    <property type="molecule type" value="Genomic_DNA"/>
</dbReference>
<dbReference type="RefSeq" id="WP_349214969.1">
    <property type="nucleotide sequence ID" value="NZ_JBBMFA010000058.1"/>
</dbReference>
<dbReference type="Pfam" id="PF00437">
    <property type="entry name" value="T2SSE"/>
    <property type="match status" value="1"/>
</dbReference>
<reference evidence="3 4" key="1">
    <citation type="submission" date="2024-03" db="EMBL/GenBank/DDBJ databases">
        <title>Human intestinal bacterial collection.</title>
        <authorList>
            <person name="Pauvert C."/>
            <person name="Hitch T.C.A."/>
            <person name="Clavel T."/>
        </authorList>
    </citation>
    <scope>NUCLEOTIDE SEQUENCE [LARGE SCALE GENOMIC DNA]</scope>
    <source>
        <strain evidence="3 4">CLA-JM-H11</strain>
    </source>
</reference>
<feature type="domain" description="Bacterial type II secretion system protein E" evidence="2">
    <location>
        <begin position="197"/>
        <end position="211"/>
    </location>
</feature>
<comment type="similarity">
    <text evidence="1">Belongs to the GSP E family.</text>
</comment>
<keyword evidence="4" id="KW-1185">Reference proteome</keyword>
<dbReference type="PROSITE" id="PS00662">
    <property type="entry name" value="T2SP_E"/>
    <property type="match status" value="1"/>
</dbReference>
<organism evidence="3 4">
    <name type="scientific">Ruthenibacterium intestinale</name>
    <dbReference type="NCBI Taxonomy" id="3133163"/>
    <lineage>
        <taxon>Bacteria</taxon>
        <taxon>Bacillati</taxon>
        <taxon>Bacillota</taxon>
        <taxon>Clostridia</taxon>
        <taxon>Eubacteriales</taxon>
        <taxon>Oscillospiraceae</taxon>
        <taxon>Ruthenibacterium</taxon>
    </lineage>
</organism>